<dbReference type="EMBL" id="JACHJV010000001">
    <property type="protein sequence ID" value="MBB4924260.1"/>
    <property type="molecule type" value="Genomic_DNA"/>
</dbReference>
<organism evidence="2 3">
    <name type="scientific">Kitasatospora kifunensis</name>
    <name type="common">Streptomyces kifunensis</name>
    <dbReference type="NCBI Taxonomy" id="58351"/>
    <lineage>
        <taxon>Bacteria</taxon>
        <taxon>Bacillati</taxon>
        <taxon>Actinomycetota</taxon>
        <taxon>Actinomycetes</taxon>
        <taxon>Kitasatosporales</taxon>
        <taxon>Streptomycetaceae</taxon>
        <taxon>Kitasatospora</taxon>
    </lineage>
</organism>
<dbReference type="InterPro" id="IPR000157">
    <property type="entry name" value="TIR_dom"/>
</dbReference>
<dbReference type="Proteomes" id="UP000540506">
    <property type="component" value="Unassembled WGS sequence"/>
</dbReference>
<dbReference type="PROSITE" id="PS50104">
    <property type="entry name" value="TIR"/>
    <property type="match status" value="1"/>
</dbReference>
<dbReference type="Pfam" id="PF13676">
    <property type="entry name" value="TIR_2"/>
    <property type="match status" value="1"/>
</dbReference>
<accession>A0A7W7R2V4</accession>
<dbReference type="SUPFAM" id="SSF52200">
    <property type="entry name" value="Toll/Interleukin receptor TIR domain"/>
    <property type="match status" value="1"/>
</dbReference>
<dbReference type="SUPFAM" id="SSF52540">
    <property type="entry name" value="P-loop containing nucleoside triphosphate hydrolases"/>
    <property type="match status" value="1"/>
</dbReference>
<evidence type="ECO:0000313" key="2">
    <source>
        <dbReference type="EMBL" id="MBB4924260.1"/>
    </source>
</evidence>
<comment type="caution">
    <text evidence="2">The sequence shown here is derived from an EMBL/GenBank/DDBJ whole genome shotgun (WGS) entry which is preliminary data.</text>
</comment>
<gene>
    <name evidence="2" type="ORF">FHR34_003253</name>
</gene>
<dbReference type="InterPro" id="IPR035897">
    <property type="entry name" value="Toll_tir_struct_dom_sf"/>
</dbReference>
<dbReference type="InterPro" id="IPR027417">
    <property type="entry name" value="P-loop_NTPase"/>
</dbReference>
<dbReference type="AlphaFoldDB" id="A0A7W7R2V4"/>
<dbReference type="GO" id="GO:0007165">
    <property type="term" value="P:signal transduction"/>
    <property type="evidence" value="ECO:0007669"/>
    <property type="project" value="InterPro"/>
</dbReference>
<feature type="domain" description="TIR" evidence="1">
    <location>
        <begin position="1"/>
        <end position="135"/>
    </location>
</feature>
<dbReference type="RefSeq" id="WP_184936235.1">
    <property type="nucleotide sequence ID" value="NZ_JACHJV010000001.1"/>
</dbReference>
<dbReference type="Gene3D" id="3.40.50.10140">
    <property type="entry name" value="Toll/interleukin-1 receptor homology (TIR) domain"/>
    <property type="match status" value="1"/>
</dbReference>
<name>A0A7W7R2V4_KITKI</name>
<dbReference type="Gene3D" id="3.40.50.300">
    <property type="entry name" value="P-loop containing nucleotide triphosphate hydrolases"/>
    <property type="match status" value="1"/>
</dbReference>
<sequence length="716" mass="76779">MWDVFLSYSRADRRRVEPLVAALEEAGLRVFVDHAAIPGFGPISSTIREQLGHSKVLLAFYSLGYPQRPACQWELTAAYLAGWHEGDPRRRVLVVNPELSSRHIHPIELRDARHWPLPTSTAQLAAFAAEVRAWTSALNDPLPMLAAGLSPTFSPGPRPLPSPAFTGRLPDLWQVHSTLNSHASPLVDGPPATGAAVLHGPAGIGKTLLAQEYALRFGPAFPGGVYWLNIAGSHLTGASGEDPAALAFLSFEAQFRAIADDLGIPSAITDLHAAVRAALGAAQQPYLWVVDGLPGGLTSRQVLRLCAPHVGGRTLLTTRSMRYSSIATPVEVRPLTPEHAYGLLTARSEPDSAQQRAAARQLADDLGGHPLALDLVSSAAQQRSFTDLLDAFHGPGPSLLDTAAKEHSPATDWPSHVTEALVRDAAPTGRLALDVLRVGATLAPTEFDSALVARALITAEPASTAVTLRRAKAGLGLLRAQHLIEALPAETTGDRYRVSQVTAHALAQHDPDPARAARLRLATLSSLRGAGRTTLESDAPFTDAARARREPRMPSQHRAAYSDLDRMAAFDLQTELVLRIGAQQLEPDTGSLREALTSLHSLFDFTRTTLRQYNIGLTESTRADATPTVPAIADRLLNRVLRPFLTRWHPALGAHEDTRPSDLPPLRHEQQWPQAQLLRSDLAALSTPMNAVVADLAAISGADFGLTTAPSSPTTG</sequence>
<evidence type="ECO:0000313" key="3">
    <source>
        <dbReference type="Proteomes" id="UP000540506"/>
    </source>
</evidence>
<proteinExistence type="predicted"/>
<protein>
    <recommendedName>
        <fullName evidence="1">TIR domain-containing protein</fullName>
    </recommendedName>
</protein>
<reference evidence="2 3" key="1">
    <citation type="submission" date="2020-08" db="EMBL/GenBank/DDBJ databases">
        <title>Sequencing the genomes of 1000 actinobacteria strains.</title>
        <authorList>
            <person name="Klenk H.-P."/>
        </authorList>
    </citation>
    <scope>NUCLEOTIDE SEQUENCE [LARGE SCALE GENOMIC DNA]</scope>
    <source>
        <strain evidence="2 3">DSM 41654</strain>
    </source>
</reference>
<keyword evidence="3" id="KW-1185">Reference proteome</keyword>
<evidence type="ECO:0000259" key="1">
    <source>
        <dbReference type="PROSITE" id="PS50104"/>
    </source>
</evidence>